<dbReference type="Proteomes" id="UP001190700">
    <property type="component" value="Unassembled WGS sequence"/>
</dbReference>
<feature type="compositionally biased region" description="Low complexity" evidence="3">
    <location>
        <begin position="1224"/>
        <end position="1237"/>
    </location>
</feature>
<dbReference type="InterPro" id="IPR000884">
    <property type="entry name" value="TSP1_rpt"/>
</dbReference>
<feature type="transmembrane region" description="Helical" evidence="4">
    <location>
        <begin position="1481"/>
        <end position="1502"/>
    </location>
</feature>
<dbReference type="InterPro" id="IPR055401">
    <property type="entry name" value="CEMIP_beta-hel_dom"/>
</dbReference>
<evidence type="ECO:0000256" key="3">
    <source>
        <dbReference type="SAM" id="MobiDB-lite"/>
    </source>
</evidence>
<feature type="domain" description="G8" evidence="5">
    <location>
        <begin position="253"/>
        <end position="383"/>
    </location>
</feature>
<keyword evidence="4" id="KW-1133">Transmembrane helix</keyword>
<keyword evidence="7" id="KW-1185">Reference proteome</keyword>
<evidence type="ECO:0000313" key="6">
    <source>
        <dbReference type="EMBL" id="KAK3239480.1"/>
    </source>
</evidence>
<feature type="region of interest" description="Disordered" evidence="3">
    <location>
        <begin position="51"/>
        <end position="76"/>
    </location>
</feature>
<dbReference type="PANTHER" id="PTHR46769:SF2">
    <property type="entry name" value="FIBROCYSTIN-L ISOFORM 2 PRECURSOR-RELATED"/>
    <property type="match status" value="1"/>
</dbReference>
<feature type="region of interest" description="Disordered" evidence="3">
    <location>
        <begin position="1208"/>
        <end position="1237"/>
    </location>
</feature>
<keyword evidence="4" id="KW-0812">Transmembrane</keyword>
<dbReference type="Pfam" id="PF24606">
    <property type="entry name" value="CEMIP_beta-hel"/>
    <property type="match status" value="1"/>
</dbReference>
<dbReference type="SMART" id="SM01225">
    <property type="entry name" value="G8"/>
    <property type="match status" value="1"/>
</dbReference>
<dbReference type="SUPFAM" id="SSF82895">
    <property type="entry name" value="TSP-1 type 1 repeat"/>
    <property type="match status" value="1"/>
</dbReference>
<evidence type="ECO:0000259" key="5">
    <source>
        <dbReference type="PROSITE" id="PS51484"/>
    </source>
</evidence>
<name>A0AAE0BPF8_9CHLO</name>
<feature type="region of interest" description="Disordered" evidence="3">
    <location>
        <begin position="1603"/>
        <end position="1657"/>
    </location>
</feature>
<evidence type="ECO:0000256" key="1">
    <source>
        <dbReference type="ARBA" id="ARBA00022729"/>
    </source>
</evidence>
<dbReference type="EMBL" id="LGRX02033905">
    <property type="protein sequence ID" value="KAK3239480.1"/>
    <property type="molecule type" value="Genomic_DNA"/>
</dbReference>
<dbReference type="PROSITE" id="PS51484">
    <property type="entry name" value="G8"/>
    <property type="match status" value="1"/>
</dbReference>
<reference evidence="6 7" key="1">
    <citation type="journal article" date="2015" name="Genome Biol. Evol.">
        <title>Comparative Genomics of a Bacterivorous Green Alga Reveals Evolutionary Causalities and Consequences of Phago-Mixotrophic Mode of Nutrition.</title>
        <authorList>
            <person name="Burns J.A."/>
            <person name="Paasch A."/>
            <person name="Narechania A."/>
            <person name="Kim E."/>
        </authorList>
    </citation>
    <scope>NUCLEOTIDE SEQUENCE [LARGE SCALE GENOMIC DNA]</scope>
    <source>
        <strain evidence="6 7">PLY_AMNH</strain>
    </source>
</reference>
<keyword evidence="4" id="KW-0472">Membrane</keyword>
<evidence type="ECO:0000313" key="7">
    <source>
        <dbReference type="Proteomes" id="UP001190700"/>
    </source>
</evidence>
<dbReference type="PANTHER" id="PTHR46769">
    <property type="entry name" value="POLYCYSTIC KIDNEY AND HEPATIC DISEASE 1 (AUTOSOMAL RECESSIVE)-LIKE 1"/>
    <property type="match status" value="1"/>
</dbReference>
<dbReference type="InterPro" id="IPR036383">
    <property type="entry name" value="TSP1_rpt_sf"/>
</dbReference>
<evidence type="ECO:0000256" key="4">
    <source>
        <dbReference type="SAM" id="Phobius"/>
    </source>
</evidence>
<dbReference type="InterPro" id="IPR019316">
    <property type="entry name" value="G8_domain"/>
</dbReference>
<dbReference type="InterPro" id="IPR052387">
    <property type="entry name" value="Fibrocystin"/>
</dbReference>
<organism evidence="6 7">
    <name type="scientific">Cymbomonas tetramitiformis</name>
    <dbReference type="NCBI Taxonomy" id="36881"/>
    <lineage>
        <taxon>Eukaryota</taxon>
        <taxon>Viridiplantae</taxon>
        <taxon>Chlorophyta</taxon>
        <taxon>Pyramimonadophyceae</taxon>
        <taxon>Pyramimonadales</taxon>
        <taxon>Pyramimonadaceae</taxon>
        <taxon>Cymbomonas</taxon>
    </lineage>
</organism>
<comment type="caution">
    <text evidence="6">The sequence shown here is derived from an EMBL/GenBank/DDBJ whole genome shotgun (WGS) entry which is preliminary data.</text>
</comment>
<protein>
    <recommendedName>
        <fullName evidence="5">G8 domain-containing protein</fullName>
    </recommendedName>
</protein>
<feature type="region of interest" description="Disordered" evidence="3">
    <location>
        <begin position="481"/>
        <end position="512"/>
    </location>
</feature>
<gene>
    <name evidence="6" type="ORF">CYMTET_50604</name>
</gene>
<dbReference type="Pfam" id="PF19030">
    <property type="entry name" value="TSP1_ADAMTS"/>
    <property type="match status" value="1"/>
</dbReference>
<evidence type="ECO:0000256" key="2">
    <source>
        <dbReference type="ARBA" id="ARBA00023180"/>
    </source>
</evidence>
<dbReference type="Pfam" id="PF10162">
    <property type="entry name" value="G8"/>
    <property type="match status" value="1"/>
</dbReference>
<dbReference type="Gene3D" id="2.20.100.10">
    <property type="entry name" value="Thrombospondin type-1 (TSP1) repeat"/>
    <property type="match status" value="1"/>
</dbReference>
<sequence length="1657" mass="179311">MVRCVAGARLGDSWRELASTPLLPQADQHCKSLPDGVCISTVHFQVRASLYHREGRRPRKPPPPAGSMQPPGSPTALPRACVRTAPYGPAPCLRVDCSRGPAPCLRVTAAALPRACVWTAFCGPAPCLRVDCSPRPCPVPACGLLSAALPRAGSRHCATRIRCVPHLVRPGNTTLMLSLERAGIGSLSRFDHALGEDARFISCIRASVTRSTDNNPVGWSPGAWGACSHECGGGNRTRAVACVDAYGIRQADSSCGAVQLPHTVSKIPEGVEVLLDVSPPRLSALVVEAGASLSIDRPNNASAPPVLLESDVIEVHGVFVLGTPAAPLLRHVVVRLSSRFSSPPFWQNDTSPFATVKTLLVTGPEARLIAQGEAHVAWTRLNATAYPGDSRVVLEHAVTWRAGHRIVVSSTDYYVRDAGVKGNMDEELEVARVEGGGRVVHFTQALKFYHHGETQMYGDTLLDERAEVALLSRNVIIESSDGDAAGAGDSERCDDEPSQTGGPASSGGWGTGREEWARSGLRRVTSEAVWWWRRRGFLDWPMWSFAGSGSWAAQHDVRGPVPRAGLRIVRAMVIAGTGGHRGRRLHSSGCWKVKVREVDGMRFGGGGHVDHADAIGLLDLGAEAGALQYIKNCSIHHTFSRAVGIRATSNATLAFNVAFENPGHAIFLERGDEVHTRVYYNLVLSTRAVVPVTLRLEHHDLHPSAFWIANALQHVQGNVAASSDGFGFWFKMSNGDTGEVLSHPQAVMSALGRFDDNVAHSNRHAGLFLWHNWLPCAPAVAACVPRSLADTIEASSQASISDPASLLNPLEASGAILGPPGYPFEAHCAGEHDAVAPMPRHPDFGDCSARSPNQVMRRFLSYKHAERGYWWGRIAGVLHYDFVFADNNQAVHGDRGGSTVERALYDLAEWAVAFTRLTIIGESRNRGAAAALCRTMRPRVAGHEDSMVGYRCTAYGESAACRVFPRSAEFRINGVTSGAPDGSARLDDTRLFNIPDRCSWFYNTNHKLLEVASGSSLHSSIAETATQDVAYGKEYVIVHGPNEPYCNGRYDRLLVELAFPYRVDLCQDACAARVACKFISFQPNSIGDCRLYDACSRIGYSLAGEGDSAANYNVYTTYRKGMKFAVKDAGNGGVAVIRDMDFQRYHVRGSEPGAYSEPQCASVPYWMSGGSNYTYTCSQTALLYRALRVNLLEGAAAAVAPVLSEAMRGDGRRKRRSLQQQAHPGAAPSAPPASGSGLDFLRYGAGEDVGSRVIGSPAGRALEMEGEGHVTWRGNDGFAVPSNQPMVGQVPALLGKRYLLRLKNTATTLAPLKMQIYLPPRDELWRPRQNYSSGTVLDLWVEIPGNRYISLQRYYHLDSLEQVRLNFDTRDHRLLKYYTWYHAMSCGNNTLVHFQLEKSFYATTGRHEEIGVLLEATLSSHDTPAYREDCSWHNNTIMYPWTDISGPLAEEESRASGAADLGAAFEATIPASDDTVFDSKLHLIVIVAIVIAGTFLLAMLGITLRSLAKLWADPLYALSPAPLPRAPEAIAATAGVDETVSDLQLLTVVRRAAEMEAYSPPPRPAEAKPAVLLAWLDDSPNTSRSASNGAAPEPLVTLKREHAPRQAWGGASTSWVPDNDGGDTAASPIISTQEPSGTQISEIQEQDFPHGSSNPGH</sequence>
<dbReference type="PROSITE" id="PS50092">
    <property type="entry name" value="TSP1"/>
    <property type="match status" value="1"/>
</dbReference>
<keyword evidence="1" id="KW-0732">Signal</keyword>
<accession>A0AAE0BPF8</accession>
<feature type="compositionally biased region" description="Polar residues" evidence="3">
    <location>
        <begin position="1629"/>
        <end position="1643"/>
    </location>
</feature>
<keyword evidence="2" id="KW-0325">Glycoprotein</keyword>
<proteinExistence type="predicted"/>